<keyword evidence="4" id="KW-1185">Reference proteome</keyword>
<gene>
    <name evidence="3" type="ORF">GETHLI_06450</name>
</gene>
<proteinExistence type="predicted"/>
<keyword evidence="1" id="KW-0472">Membrane</keyword>
<feature type="domain" description="Band 7" evidence="2">
    <location>
        <begin position="277"/>
        <end position="483"/>
    </location>
</feature>
<dbReference type="PIRSF" id="PIRSF035261">
    <property type="entry name" value="UCP035261"/>
    <property type="match status" value="1"/>
</dbReference>
<dbReference type="InterPro" id="IPR001107">
    <property type="entry name" value="Band_7"/>
</dbReference>
<evidence type="ECO:0000313" key="3">
    <source>
        <dbReference type="EMBL" id="GLH72143.1"/>
    </source>
</evidence>
<dbReference type="Proteomes" id="UP001165069">
    <property type="component" value="Unassembled WGS sequence"/>
</dbReference>
<name>A0ABQ5QBU2_9BACT</name>
<evidence type="ECO:0000313" key="4">
    <source>
        <dbReference type="Proteomes" id="UP001165069"/>
    </source>
</evidence>
<feature type="transmembrane region" description="Helical" evidence="1">
    <location>
        <begin position="12"/>
        <end position="31"/>
    </location>
</feature>
<dbReference type="RefSeq" id="WP_285570237.1">
    <property type="nucleotide sequence ID" value="NZ_BSDE01000001.1"/>
</dbReference>
<accession>A0ABQ5QBU2</accession>
<dbReference type="EMBL" id="BSDE01000001">
    <property type="protein sequence ID" value="GLH72143.1"/>
    <property type="molecule type" value="Genomic_DNA"/>
</dbReference>
<keyword evidence="1" id="KW-0812">Transmembrane</keyword>
<evidence type="ECO:0000256" key="1">
    <source>
        <dbReference type="SAM" id="Phobius"/>
    </source>
</evidence>
<keyword evidence="1" id="KW-1133">Transmembrane helix</keyword>
<sequence length="682" mass="74234">MDFSWLSANPGLTLLALLGIAFALLLLSKWIRYIPNNRVGIVEKLISGKGSVKTGLIALNGEAGFQPQLLRGGWHLLTPFQYRIHKMPLVTIPQGKIGYVFARDGKDLPPTQALASNAHGADFQDVVAFLQSGGQKGPQRQILREGMYAINLAQFVVLTEDQLYYLPLDRSELETFQKMSAIIAERAGWRPVIIRGADDAVGIVTVQDGPSLGSGEIIAPTVGEDPEKPSTYHNNFQDADKFLLAGGQRGRQHQVLVEGTYYINRLFATVEMIPKTVVEVGTVGVVVSYTGEIGADISGQEYRHGELVAKGNRGVWSDPLLPGKYAFNTYAGKVLMVPTTNFILKWTKGEVGSHKFDENLTEVSLITKDAFEPSLPLSVVVHIDYRKAPLVIQRFGDIKKLVEQTLDPMVSAYFKNIGQTRTLIQLIQDRSAIQEQSGVQMKEKFAQYNLELQEVLIGTPTSGAPGGQIEQILVQLRSRQIADEQVETYGRQQSAAVKERELREAEARAKQQTLLTESAIGIEVQSNQGKADYAKAQQQAAQIQTLAGAEAEKVRLMGEGEAKRIKVMAEAQAEQAARVGIAQAMAIEEQVRAYGGPQFQLVQQVMSRFAEAIEKSQVDVVPKIHMGGGDKGGGSLIESLLGLLLSEKAGQLAGVTTATAANPEAEAFKAALRKDMSKGGLS</sequence>
<dbReference type="Pfam" id="PF01145">
    <property type="entry name" value="Band_7"/>
    <property type="match status" value="1"/>
</dbReference>
<comment type="caution">
    <text evidence="3">The sequence shown here is derived from an EMBL/GenBank/DDBJ whole genome shotgun (WGS) entry which is preliminary data.</text>
</comment>
<evidence type="ECO:0000259" key="2">
    <source>
        <dbReference type="Pfam" id="PF01145"/>
    </source>
</evidence>
<dbReference type="InterPro" id="IPR017037">
    <property type="entry name" value="UCP035261"/>
</dbReference>
<organism evidence="3 4">
    <name type="scientific">Geothrix limicola</name>
    <dbReference type="NCBI Taxonomy" id="2927978"/>
    <lineage>
        <taxon>Bacteria</taxon>
        <taxon>Pseudomonadati</taxon>
        <taxon>Acidobacteriota</taxon>
        <taxon>Holophagae</taxon>
        <taxon>Holophagales</taxon>
        <taxon>Holophagaceae</taxon>
        <taxon>Geothrix</taxon>
    </lineage>
</organism>
<protein>
    <recommendedName>
        <fullName evidence="2">Band 7 domain-containing protein</fullName>
    </recommendedName>
</protein>
<reference evidence="3 4" key="1">
    <citation type="journal article" date="2023" name="Antonie Van Leeuwenhoek">
        <title>Mesoterricola silvestris gen. nov., sp. nov., Mesoterricola sediminis sp. nov., Geothrix oryzae sp. nov., Geothrix edaphica sp. nov., Geothrix rubra sp. nov., and Geothrix limicola sp. nov., six novel members of Acidobacteriota isolated from soils.</title>
        <authorList>
            <person name="Itoh H."/>
            <person name="Sugisawa Y."/>
            <person name="Mise K."/>
            <person name="Xu Z."/>
            <person name="Kuniyasu M."/>
            <person name="Ushijima N."/>
            <person name="Kawano K."/>
            <person name="Kobayashi E."/>
            <person name="Shiratori Y."/>
            <person name="Masuda Y."/>
            <person name="Senoo K."/>
        </authorList>
    </citation>
    <scope>NUCLEOTIDE SEQUENCE [LARGE SCALE GENOMIC DNA]</scope>
    <source>
        <strain evidence="3 4">Red804</strain>
    </source>
</reference>